<evidence type="ECO:0000313" key="8">
    <source>
        <dbReference type="EMBL" id="CAK0850601.1"/>
    </source>
</evidence>
<dbReference type="InterPro" id="IPR013783">
    <property type="entry name" value="Ig-like_fold"/>
</dbReference>
<evidence type="ECO:0000256" key="1">
    <source>
        <dbReference type="ARBA" id="ARBA00004138"/>
    </source>
</evidence>
<keyword evidence="4" id="KW-0969">Cilium</keyword>
<feature type="compositionally biased region" description="Polar residues" evidence="6">
    <location>
        <begin position="442"/>
        <end position="457"/>
    </location>
</feature>
<accession>A0ABN9TXX8</accession>
<keyword evidence="9" id="KW-1185">Reference proteome</keyword>
<feature type="region of interest" description="Disordered" evidence="6">
    <location>
        <begin position="147"/>
        <end position="166"/>
    </location>
</feature>
<evidence type="ECO:0000256" key="4">
    <source>
        <dbReference type="ARBA" id="ARBA00023069"/>
    </source>
</evidence>
<dbReference type="Pfam" id="PF22544">
    <property type="entry name" value="HYDIN_VesB_CFA65-like_Ig"/>
    <property type="match status" value="1"/>
</dbReference>
<evidence type="ECO:0000259" key="7">
    <source>
        <dbReference type="Pfam" id="PF22544"/>
    </source>
</evidence>
<comment type="subcellular location">
    <subcellularLocation>
        <location evidence="1">Cell projection</location>
        <location evidence="1">Cilium</location>
    </subcellularLocation>
    <subcellularLocation>
        <location evidence="2">Cytoplasm</location>
    </subcellularLocation>
</comment>
<evidence type="ECO:0000256" key="2">
    <source>
        <dbReference type="ARBA" id="ARBA00004496"/>
    </source>
</evidence>
<dbReference type="PANTHER" id="PTHR23053:SF0">
    <property type="entry name" value="HYDROCEPHALUS-INDUCING PROTEIN HOMOLOG"/>
    <property type="match status" value="1"/>
</dbReference>
<evidence type="ECO:0000256" key="3">
    <source>
        <dbReference type="ARBA" id="ARBA00022490"/>
    </source>
</evidence>
<protein>
    <recommendedName>
        <fullName evidence="7">HYDIN/VesB/CFA65-like Ig-like domain-containing protein</fullName>
    </recommendedName>
</protein>
<dbReference type="InterPro" id="IPR033305">
    <property type="entry name" value="Hydin-like"/>
</dbReference>
<keyword evidence="3" id="KW-0963">Cytoplasm</keyword>
<feature type="domain" description="HYDIN/VesB/CFA65-like Ig-like" evidence="7">
    <location>
        <begin position="256"/>
        <end position="337"/>
    </location>
</feature>
<dbReference type="Gene3D" id="2.60.40.10">
    <property type="entry name" value="Immunoglobulins"/>
    <property type="match status" value="3"/>
</dbReference>
<keyword evidence="5" id="KW-0966">Cell projection</keyword>
<proteinExistence type="predicted"/>
<comment type="caution">
    <text evidence="8">The sequence shown here is derived from an EMBL/GenBank/DDBJ whole genome shotgun (WGS) entry which is preliminary data.</text>
</comment>
<dbReference type="Proteomes" id="UP001189429">
    <property type="component" value="Unassembled WGS sequence"/>
</dbReference>
<evidence type="ECO:0000256" key="5">
    <source>
        <dbReference type="ARBA" id="ARBA00023273"/>
    </source>
</evidence>
<feature type="compositionally biased region" description="Polar residues" evidence="6">
    <location>
        <begin position="395"/>
        <end position="405"/>
    </location>
</feature>
<evidence type="ECO:0000256" key="6">
    <source>
        <dbReference type="SAM" id="MobiDB-lite"/>
    </source>
</evidence>
<dbReference type="InterPro" id="IPR053879">
    <property type="entry name" value="HYDIN_VesB_CFA65-like_Ig"/>
</dbReference>
<gene>
    <name evidence="8" type="ORF">PCOR1329_LOCUS42972</name>
</gene>
<dbReference type="EMBL" id="CAUYUJ010015166">
    <property type="protein sequence ID" value="CAK0850601.1"/>
    <property type="molecule type" value="Genomic_DNA"/>
</dbReference>
<organism evidence="8 9">
    <name type="scientific">Prorocentrum cordatum</name>
    <dbReference type="NCBI Taxonomy" id="2364126"/>
    <lineage>
        <taxon>Eukaryota</taxon>
        <taxon>Sar</taxon>
        <taxon>Alveolata</taxon>
        <taxon>Dinophyceae</taxon>
        <taxon>Prorocentrales</taxon>
        <taxon>Prorocentraceae</taxon>
        <taxon>Prorocentrum</taxon>
    </lineage>
</organism>
<name>A0ABN9TXX8_9DINO</name>
<evidence type="ECO:0000313" key="9">
    <source>
        <dbReference type="Proteomes" id="UP001189429"/>
    </source>
</evidence>
<reference evidence="8" key="1">
    <citation type="submission" date="2023-10" db="EMBL/GenBank/DDBJ databases">
        <authorList>
            <person name="Chen Y."/>
            <person name="Shah S."/>
            <person name="Dougan E. K."/>
            <person name="Thang M."/>
            <person name="Chan C."/>
        </authorList>
    </citation>
    <scope>NUCLEOTIDE SEQUENCE [LARGE SCALE GENOMIC DNA]</scope>
</reference>
<feature type="region of interest" description="Disordered" evidence="6">
    <location>
        <begin position="388"/>
        <end position="457"/>
    </location>
</feature>
<sequence length="457" mass="51117">MICSVYPPGYPKDWGSVKCLEPVVRHVRLTNDSCIDATVRAFLNDRKSLWSVHPKMMHLSPQETLQLAITLKIDETCPTKDILNLIVSEGNDLTVEVRGKGTETPIQSEQPLDLIDFGTLFTTHHEPRDIVIRNYGQIARRLTWLREKEKKKEPEPEPNKKGKAKVQEKIQAFRVEPESVMLDPKTAYRFTFIAMSPRPGSIEEFICCNEQVDKGGSPAKQIFRPRLRATFVAPQLKLSTTEIKFDFTLDANPSLELMSQTLTLANTSPLEVKCLVEAPFPFSASVDEATIAPGSELAVTVEFDPAHRVSRESGTVAKTLTIRYDDHPATNTVQLIGKMVFPNLELDSKACDFGTVLNETSKKINVRLTNPTSLEVRYHWCFSVRGEDRRRPASRRTQTVTTPVTSLRPPAGATSTGTRGSFRLQEGSRSPTQRSPSPPSSLARTLSAPQETRTTWT</sequence>
<dbReference type="PANTHER" id="PTHR23053">
    <property type="entry name" value="DLEC1 DELETED IN LUNG AND ESOPHAGEAL CANCER 1"/>
    <property type="match status" value="1"/>
</dbReference>